<feature type="domain" description="P-type ATPase N-terminal" evidence="3">
    <location>
        <begin position="59"/>
        <end position="112"/>
    </location>
</feature>
<dbReference type="PANTHER" id="PTHR24092:SF218">
    <property type="entry name" value="PHOSPHOLIPID-TRANSPORTING ATPASE"/>
    <property type="match status" value="1"/>
</dbReference>
<feature type="transmembrane region" description="Helical" evidence="2">
    <location>
        <begin position="92"/>
        <end position="109"/>
    </location>
</feature>
<accession>A0A3P7JK51</accession>
<dbReference type="GO" id="GO:0005886">
    <property type="term" value="C:plasma membrane"/>
    <property type="evidence" value="ECO:0007669"/>
    <property type="project" value="TreeGrafter"/>
</dbReference>
<protein>
    <recommendedName>
        <fullName evidence="3">P-type ATPase N-terminal domain-containing protein</fullName>
    </recommendedName>
</protein>
<dbReference type="EMBL" id="UYYA01004099">
    <property type="protein sequence ID" value="VDM59555.1"/>
    <property type="molecule type" value="Genomic_DNA"/>
</dbReference>
<dbReference type="STRING" id="334426.A0A3P7JK51"/>
<sequence>MRPILSSPAYVIRETAETGGRLLKKHRWTRWLFGRHNASPGYRIITPNNQPEPPPRYKHPNRKHADNRISTTKYSLLTFLPRNLLEQLHRAANLYFIFIVVLNMIIGAFGKYISLLPISFVLGLTAIKDAFEDYRRYKSDQKVNHSTCRVWDSGQGRCCRFSLCYIDTCNLDGESNLKQRQAIRAMSKFHNSTVPLNFSPDQFMYKVGLKEQLFFF</sequence>
<evidence type="ECO:0000313" key="5">
    <source>
        <dbReference type="Proteomes" id="UP000267027"/>
    </source>
</evidence>
<reference evidence="4 5" key="1">
    <citation type="submission" date="2018-11" db="EMBL/GenBank/DDBJ databases">
        <authorList>
            <consortium name="Pathogen Informatics"/>
        </authorList>
    </citation>
    <scope>NUCLEOTIDE SEQUENCE [LARGE SCALE GENOMIC DNA]</scope>
    <source>
        <strain evidence="4 5">Costa Rica</strain>
    </source>
</reference>
<keyword evidence="2" id="KW-0472">Membrane</keyword>
<dbReference type="AlphaFoldDB" id="A0A3P7JK51"/>
<dbReference type="InterPro" id="IPR032631">
    <property type="entry name" value="P-type_ATPase_N"/>
</dbReference>
<dbReference type="SUPFAM" id="SSF81665">
    <property type="entry name" value="Calcium ATPase, transmembrane domain M"/>
    <property type="match status" value="1"/>
</dbReference>
<organism evidence="4 5">
    <name type="scientific">Angiostrongylus costaricensis</name>
    <name type="common">Nematode worm</name>
    <dbReference type="NCBI Taxonomy" id="334426"/>
    <lineage>
        <taxon>Eukaryota</taxon>
        <taxon>Metazoa</taxon>
        <taxon>Ecdysozoa</taxon>
        <taxon>Nematoda</taxon>
        <taxon>Chromadorea</taxon>
        <taxon>Rhabditida</taxon>
        <taxon>Rhabditina</taxon>
        <taxon>Rhabditomorpha</taxon>
        <taxon>Strongyloidea</taxon>
        <taxon>Metastrongylidae</taxon>
        <taxon>Angiostrongylus</taxon>
    </lineage>
</organism>
<evidence type="ECO:0000259" key="3">
    <source>
        <dbReference type="Pfam" id="PF16209"/>
    </source>
</evidence>
<keyword evidence="2" id="KW-0812">Transmembrane</keyword>
<dbReference type="Pfam" id="PF16209">
    <property type="entry name" value="PhoLip_ATPase_N"/>
    <property type="match status" value="1"/>
</dbReference>
<evidence type="ECO:0000313" key="4">
    <source>
        <dbReference type="EMBL" id="VDM59555.1"/>
    </source>
</evidence>
<evidence type="ECO:0000256" key="1">
    <source>
        <dbReference type="SAM" id="MobiDB-lite"/>
    </source>
</evidence>
<keyword evidence="2" id="KW-1133">Transmembrane helix</keyword>
<dbReference type="InterPro" id="IPR023298">
    <property type="entry name" value="ATPase_P-typ_TM_dom_sf"/>
</dbReference>
<proteinExistence type="predicted"/>
<dbReference type="Proteomes" id="UP000267027">
    <property type="component" value="Unassembled WGS sequence"/>
</dbReference>
<evidence type="ECO:0000256" key="2">
    <source>
        <dbReference type="SAM" id="Phobius"/>
    </source>
</evidence>
<dbReference type="PANTHER" id="PTHR24092">
    <property type="entry name" value="PROBABLE PHOSPHOLIPID-TRANSPORTING ATPASE"/>
    <property type="match status" value="1"/>
</dbReference>
<dbReference type="GO" id="GO:0045332">
    <property type="term" value="P:phospholipid translocation"/>
    <property type="evidence" value="ECO:0007669"/>
    <property type="project" value="TreeGrafter"/>
</dbReference>
<name>A0A3P7JK51_ANGCS</name>
<gene>
    <name evidence="4" type="ORF">ACOC_LOCUS7970</name>
</gene>
<feature type="region of interest" description="Disordered" evidence="1">
    <location>
        <begin position="43"/>
        <end position="64"/>
    </location>
</feature>
<dbReference type="GO" id="GO:0140326">
    <property type="term" value="F:ATPase-coupled intramembrane lipid transporter activity"/>
    <property type="evidence" value="ECO:0007669"/>
    <property type="project" value="TreeGrafter"/>
</dbReference>
<keyword evidence="5" id="KW-1185">Reference proteome</keyword>
<dbReference type="OrthoDB" id="377733at2759"/>